<sequence>MATQSNDPKVGKLEQLILQMGVVIRNLDIEKSFRRYWTLGGGPSQSGWVHELEEIKRPQSSASSVAETGPAAEPIKVIIHLDNGNIDDLYSTVDLNYIVINEDELGDEPIILGNLEKPKMVNQELSLQDIEIELDGVEGYDTHPWKGK</sequence>
<name>A0A8J2UBP5_9BACT</name>
<dbReference type="AlphaFoldDB" id="A0A8J2UBP5"/>
<protein>
    <submittedName>
        <fullName evidence="1">Uncharacterized protein</fullName>
    </submittedName>
</protein>
<comment type="caution">
    <text evidence="1">The sequence shown here is derived from an EMBL/GenBank/DDBJ whole genome shotgun (WGS) entry which is preliminary data.</text>
</comment>
<keyword evidence="2" id="KW-1185">Reference proteome</keyword>
<evidence type="ECO:0000313" key="1">
    <source>
        <dbReference type="EMBL" id="GGA92780.1"/>
    </source>
</evidence>
<reference evidence="1" key="1">
    <citation type="journal article" date="2014" name="Int. J. Syst. Evol. Microbiol.">
        <title>Complete genome sequence of Corynebacterium casei LMG S-19264T (=DSM 44701T), isolated from a smear-ripened cheese.</title>
        <authorList>
            <consortium name="US DOE Joint Genome Institute (JGI-PGF)"/>
            <person name="Walter F."/>
            <person name="Albersmeier A."/>
            <person name="Kalinowski J."/>
            <person name="Ruckert C."/>
        </authorList>
    </citation>
    <scope>NUCLEOTIDE SEQUENCE</scope>
    <source>
        <strain evidence="1">CGMCC 1.15448</strain>
    </source>
</reference>
<dbReference type="Proteomes" id="UP000607559">
    <property type="component" value="Unassembled WGS sequence"/>
</dbReference>
<proteinExistence type="predicted"/>
<accession>A0A8J2UBP5</accession>
<organism evidence="1 2">
    <name type="scientific">Puia dinghuensis</name>
    <dbReference type="NCBI Taxonomy" id="1792502"/>
    <lineage>
        <taxon>Bacteria</taxon>
        <taxon>Pseudomonadati</taxon>
        <taxon>Bacteroidota</taxon>
        <taxon>Chitinophagia</taxon>
        <taxon>Chitinophagales</taxon>
        <taxon>Chitinophagaceae</taxon>
        <taxon>Puia</taxon>
    </lineage>
</organism>
<reference evidence="1" key="2">
    <citation type="submission" date="2020-09" db="EMBL/GenBank/DDBJ databases">
        <authorList>
            <person name="Sun Q."/>
            <person name="Zhou Y."/>
        </authorList>
    </citation>
    <scope>NUCLEOTIDE SEQUENCE</scope>
    <source>
        <strain evidence="1">CGMCC 1.15448</strain>
    </source>
</reference>
<dbReference type="EMBL" id="BMJC01000001">
    <property type="protein sequence ID" value="GGA92780.1"/>
    <property type="molecule type" value="Genomic_DNA"/>
</dbReference>
<gene>
    <name evidence="1" type="ORF">GCM10011511_15230</name>
</gene>
<evidence type="ECO:0000313" key="2">
    <source>
        <dbReference type="Proteomes" id="UP000607559"/>
    </source>
</evidence>
<dbReference type="RefSeq" id="WP_188930125.1">
    <property type="nucleotide sequence ID" value="NZ_BMJC01000001.1"/>
</dbReference>